<dbReference type="PANTHER" id="PTHR44154">
    <property type="entry name" value="QUINONE OXIDOREDUCTASE"/>
    <property type="match status" value="1"/>
</dbReference>
<dbReference type="Pfam" id="PF08240">
    <property type="entry name" value="ADH_N"/>
    <property type="match status" value="1"/>
</dbReference>
<dbReference type="SMART" id="SM00829">
    <property type="entry name" value="PKS_ER"/>
    <property type="match status" value="1"/>
</dbReference>
<dbReference type="PANTHER" id="PTHR44154:SF1">
    <property type="entry name" value="QUINONE OXIDOREDUCTASE"/>
    <property type="match status" value="1"/>
</dbReference>
<reference evidence="3 4" key="2">
    <citation type="journal article" date="2011" name="Nucleic Acids Res.">
        <title>Insights into the evolution of Archaea and eukaryotic protein modifier systems revealed by the genome of a novel archaeal group.</title>
        <authorList>
            <person name="Nunoura T."/>
            <person name="Takaki Y."/>
            <person name="Kakuta J."/>
            <person name="Nishi S."/>
            <person name="Sugahara J."/>
            <person name="Kazama H."/>
            <person name="Chee G."/>
            <person name="Hattori M."/>
            <person name="Kanai A."/>
            <person name="Atomi H."/>
            <person name="Takai K."/>
            <person name="Takami H."/>
        </authorList>
    </citation>
    <scope>NUCLEOTIDE SEQUENCE [LARGE SCALE GENOMIC DNA]</scope>
</reference>
<dbReference type="InterPro" id="IPR013154">
    <property type="entry name" value="ADH-like_N"/>
</dbReference>
<dbReference type="STRING" id="311458.CSUB_C1165"/>
<evidence type="ECO:0000313" key="3">
    <source>
        <dbReference type="EMBL" id="BAJ46737.1"/>
    </source>
</evidence>
<dbReference type="AlphaFoldDB" id="E6N331"/>
<reference evidence="3 4" key="1">
    <citation type="journal article" date="2005" name="Environ. Microbiol.">
        <title>Genetic and functional properties of uncultivated thermophilic crenarchaeotes from a subsurface gold mine as revealed by analysis of genome fragments.</title>
        <authorList>
            <person name="Nunoura T."/>
            <person name="Hirayama H."/>
            <person name="Takami H."/>
            <person name="Oida H."/>
            <person name="Nishi S."/>
            <person name="Shimamura S."/>
            <person name="Suzuki Y."/>
            <person name="Inagaki F."/>
            <person name="Takai K."/>
            <person name="Nealson K.H."/>
            <person name="Horikoshi K."/>
        </authorList>
    </citation>
    <scope>NUCLEOTIDE SEQUENCE [LARGE SCALE GENOMIC DNA]</scope>
</reference>
<sequence length="344" mass="37316">MKHGMKAVVLAEQGGPEVLRVKEVEEKKPRRNEVLVKLEAAGMNRIDIWVRSGVYKIPLPRIPGADGAGVVEEVGEDVTGFSKGDRVLINPALTCGTCRFCQRGWDSLCENHRLLGHGADGTYAEKITLPANNLHKIPEELSTTQAGCIMVTYATAWHALVTRGGITPGSTVLVIGGGSGVGISAIQLAKLLGCTVITTVGEDWKAEKAYKIGADYVINRRKQSVSEAVNKFTHGTGVDLVLEHAGQAIWEEAVKSLAPGGKMVYLGATTGENASINIRYTYRRQTSLLGSYGWNKSEIPQVLQLFEKGKLRPIIHTTFPLTEAEEAHKLMESDNFFGKIVLLP</sequence>
<dbReference type="InterPro" id="IPR013149">
    <property type="entry name" value="ADH-like_C"/>
</dbReference>
<dbReference type="Gene3D" id="3.90.180.10">
    <property type="entry name" value="Medium-chain alcohol dehydrogenases, catalytic domain"/>
    <property type="match status" value="1"/>
</dbReference>
<dbReference type="Pfam" id="PF00107">
    <property type="entry name" value="ADH_zinc_N"/>
    <property type="match status" value="1"/>
</dbReference>
<dbReference type="GO" id="GO:0016491">
    <property type="term" value="F:oxidoreductase activity"/>
    <property type="evidence" value="ECO:0007669"/>
    <property type="project" value="InterPro"/>
</dbReference>
<dbReference type="SUPFAM" id="SSF51735">
    <property type="entry name" value="NAD(P)-binding Rossmann-fold domains"/>
    <property type="match status" value="1"/>
</dbReference>
<dbReference type="InterPro" id="IPR011032">
    <property type="entry name" value="GroES-like_sf"/>
</dbReference>
<dbReference type="SUPFAM" id="SSF50129">
    <property type="entry name" value="GroES-like"/>
    <property type="match status" value="1"/>
</dbReference>
<protein>
    <submittedName>
        <fullName evidence="3">NADPH:quinone reductase and related Zn-dependent oxidoreductases</fullName>
    </submittedName>
</protein>
<name>E6N331_CALS0</name>
<keyword evidence="1" id="KW-0521">NADP</keyword>
<proteinExistence type="predicted"/>
<evidence type="ECO:0000313" key="4">
    <source>
        <dbReference type="Proteomes" id="UP000008120"/>
    </source>
</evidence>
<feature type="domain" description="Enoyl reductase (ER)" evidence="2">
    <location>
        <begin position="14"/>
        <end position="342"/>
    </location>
</feature>
<dbReference type="InterPro" id="IPR051603">
    <property type="entry name" value="Zinc-ADH_QOR/CCCR"/>
</dbReference>
<dbReference type="EMBL" id="AP011689">
    <property type="protein sequence ID" value="BAJ46737.1"/>
    <property type="molecule type" value="Genomic_DNA"/>
</dbReference>
<gene>
    <name evidence="3" type="ORF">HGMM_F16D08C25</name>
</gene>
<accession>E6N331</accession>
<evidence type="ECO:0000256" key="1">
    <source>
        <dbReference type="ARBA" id="ARBA00022857"/>
    </source>
</evidence>
<organism evidence="3 4">
    <name type="scientific">Caldiarchaeum subterraneum</name>
    <dbReference type="NCBI Taxonomy" id="311458"/>
    <lineage>
        <taxon>Archaea</taxon>
        <taxon>Nitrososphaerota</taxon>
        <taxon>Candidatus Caldarchaeales</taxon>
        <taxon>Candidatus Caldarchaeaceae</taxon>
        <taxon>Candidatus Caldarchaeum</taxon>
    </lineage>
</organism>
<evidence type="ECO:0000259" key="2">
    <source>
        <dbReference type="SMART" id="SM00829"/>
    </source>
</evidence>
<dbReference type="InterPro" id="IPR036291">
    <property type="entry name" value="NAD(P)-bd_dom_sf"/>
</dbReference>
<dbReference type="Proteomes" id="UP000008120">
    <property type="component" value="Chromosome"/>
</dbReference>
<dbReference type="InterPro" id="IPR020843">
    <property type="entry name" value="ER"/>
</dbReference>